<dbReference type="Proteomes" id="UP000570514">
    <property type="component" value="Unassembled WGS sequence"/>
</dbReference>
<dbReference type="AlphaFoldDB" id="A0A846MWZ1"/>
<dbReference type="PANTHER" id="PTHR12049:SF7">
    <property type="entry name" value="PROTEIN ARGININE METHYLTRANSFERASE NDUFAF7, MITOCHONDRIAL"/>
    <property type="match status" value="1"/>
</dbReference>
<dbReference type="Pfam" id="PF02636">
    <property type="entry name" value="Methyltransf_28"/>
    <property type="match status" value="1"/>
</dbReference>
<dbReference type="SUPFAM" id="SSF53335">
    <property type="entry name" value="S-adenosyl-L-methionine-dependent methyltransferases"/>
    <property type="match status" value="1"/>
</dbReference>
<keyword evidence="1 3" id="KW-0489">Methyltransferase</keyword>
<evidence type="ECO:0000256" key="2">
    <source>
        <dbReference type="ARBA" id="ARBA00022679"/>
    </source>
</evidence>
<dbReference type="EMBL" id="JAASRM010000001">
    <property type="protein sequence ID" value="NIK87745.1"/>
    <property type="molecule type" value="Genomic_DNA"/>
</dbReference>
<comment type="caution">
    <text evidence="3">The sequence shown here is derived from an EMBL/GenBank/DDBJ whole genome shotgun (WGS) entry which is preliminary data.</text>
</comment>
<proteinExistence type="predicted"/>
<dbReference type="PANTHER" id="PTHR12049">
    <property type="entry name" value="PROTEIN ARGININE METHYLTRANSFERASE NDUFAF7, MITOCHONDRIAL"/>
    <property type="match status" value="1"/>
</dbReference>
<dbReference type="Gene3D" id="3.40.50.12710">
    <property type="match status" value="1"/>
</dbReference>
<evidence type="ECO:0000313" key="4">
    <source>
        <dbReference type="Proteomes" id="UP000570514"/>
    </source>
</evidence>
<organism evidence="3 4">
    <name type="scientific">Rhizomicrobium palustre</name>
    <dbReference type="NCBI Taxonomy" id="189966"/>
    <lineage>
        <taxon>Bacteria</taxon>
        <taxon>Pseudomonadati</taxon>
        <taxon>Pseudomonadota</taxon>
        <taxon>Alphaproteobacteria</taxon>
        <taxon>Micropepsales</taxon>
        <taxon>Micropepsaceae</taxon>
        <taxon>Rhizomicrobium</taxon>
    </lineage>
</organism>
<dbReference type="RefSeq" id="WP_167081616.1">
    <property type="nucleotide sequence ID" value="NZ_BAAADC010000001.1"/>
</dbReference>
<dbReference type="InterPro" id="IPR029063">
    <property type="entry name" value="SAM-dependent_MTases_sf"/>
</dbReference>
<dbReference type="InterPro" id="IPR038375">
    <property type="entry name" value="NDUFAF7_sf"/>
</dbReference>
<keyword evidence="2 3" id="KW-0808">Transferase</keyword>
<gene>
    <name evidence="3" type="ORF">FHS83_001063</name>
</gene>
<sequence>MNALGQRIAELIAANGPISVAQFMTLCQFDAQAGSYTARATIGRDFITSPEVSQTFGEMIGLWVAQTWHDQGRPANPRLVELGPGRGTLMADALRTLTAAVPEFLLDAEVVLVEASSVLASVQRDKLANIQADIEWTDRFSDALTDRPLFLIANEFFDCLPVKQFVKTERGWCERMIGLSGDALQFVLAPEPGIPAPAGSEEVPLGAVYEVAPAAGVLAEEISRTVETQGGGAVIIDYGYTHQEFGETLQAIANGKYADLLAAPGESDISAHVDFIALKEAGLRGGAAVSGPATQCNFLADLGIGARGERLIIANPTEAKQIYAAIDRLVNPAEMGALFKVLTFAPKNAPQAPGFGFEE</sequence>
<keyword evidence="4" id="KW-1185">Reference proteome</keyword>
<protein>
    <submittedName>
        <fullName evidence="3">SAM-dependent MidA family methyltransferase</fullName>
    </submittedName>
</protein>
<name>A0A846MWZ1_9PROT</name>
<evidence type="ECO:0000313" key="3">
    <source>
        <dbReference type="EMBL" id="NIK87745.1"/>
    </source>
</evidence>
<reference evidence="3 4" key="1">
    <citation type="submission" date="2020-03" db="EMBL/GenBank/DDBJ databases">
        <title>Genomic Encyclopedia of Type Strains, Phase IV (KMG-IV): sequencing the most valuable type-strain genomes for metagenomic binning, comparative biology and taxonomic classification.</title>
        <authorList>
            <person name="Goeker M."/>
        </authorList>
    </citation>
    <scope>NUCLEOTIDE SEQUENCE [LARGE SCALE GENOMIC DNA]</scope>
    <source>
        <strain evidence="3 4">DSM 19867</strain>
    </source>
</reference>
<dbReference type="GO" id="GO:0032259">
    <property type="term" value="P:methylation"/>
    <property type="evidence" value="ECO:0007669"/>
    <property type="project" value="UniProtKB-KW"/>
</dbReference>
<dbReference type="GO" id="GO:0035243">
    <property type="term" value="F:protein-arginine omega-N symmetric methyltransferase activity"/>
    <property type="evidence" value="ECO:0007669"/>
    <property type="project" value="TreeGrafter"/>
</dbReference>
<accession>A0A846MWZ1</accession>
<evidence type="ECO:0000256" key="1">
    <source>
        <dbReference type="ARBA" id="ARBA00022603"/>
    </source>
</evidence>
<dbReference type="InterPro" id="IPR003788">
    <property type="entry name" value="NDUFAF7"/>
</dbReference>